<dbReference type="InterPro" id="IPR047623">
    <property type="entry name" value="SatP"/>
</dbReference>
<feature type="transmembrane region" description="Helical" evidence="6">
    <location>
        <begin position="138"/>
        <end position="157"/>
    </location>
</feature>
<gene>
    <name evidence="7" type="ORF">RE476_07760</name>
</gene>
<protein>
    <submittedName>
        <fullName evidence="7">Acetate uptake transporter</fullName>
    </submittedName>
</protein>
<dbReference type="NCBIfam" id="NF038013">
    <property type="entry name" value="AceTr_1"/>
    <property type="match status" value="1"/>
</dbReference>
<evidence type="ECO:0000256" key="4">
    <source>
        <dbReference type="ARBA" id="ARBA00022989"/>
    </source>
</evidence>
<evidence type="ECO:0000256" key="6">
    <source>
        <dbReference type="SAM" id="Phobius"/>
    </source>
</evidence>
<dbReference type="EMBL" id="CP133594">
    <property type="protein sequence ID" value="WMW21301.1"/>
    <property type="molecule type" value="Genomic_DNA"/>
</dbReference>
<comment type="subcellular location">
    <subcellularLocation>
        <location evidence="1">Membrane</location>
        <topology evidence="1">Multi-pass membrane protein</topology>
    </subcellularLocation>
</comment>
<evidence type="ECO:0000313" key="7">
    <source>
        <dbReference type="EMBL" id="WMW21301.1"/>
    </source>
</evidence>
<dbReference type="PANTHER" id="PTHR30178:SF3">
    <property type="entry name" value="SUCCINATE-ACETATE_PROTON SYMPORTER SATP"/>
    <property type="match status" value="1"/>
</dbReference>
<feature type="transmembrane region" description="Helical" evidence="6">
    <location>
        <begin position="43"/>
        <end position="62"/>
    </location>
</feature>
<name>A0AA51YFU5_9EURY</name>
<keyword evidence="3 6" id="KW-0812">Transmembrane</keyword>
<dbReference type="GO" id="GO:0071422">
    <property type="term" value="P:succinate transmembrane transport"/>
    <property type="evidence" value="ECO:0007669"/>
    <property type="project" value="TreeGrafter"/>
</dbReference>
<dbReference type="GO" id="GO:0005886">
    <property type="term" value="C:plasma membrane"/>
    <property type="evidence" value="ECO:0007669"/>
    <property type="project" value="TreeGrafter"/>
</dbReference>
<reference evidence="7" key="1">
    <citation type="submission" date="2023-08" db="EMBL/GenBank/DDBJ databases">
        <title>Methanolobus mangrovi sp. nov. and Methanolobus sediminis sp. nov, two novel methylotrophic methanogens isolated from mangrove sediments in China.</title>
        <authorList>
            <person name="Zhou J."/>
        </authorList>
    </citation>
    <scope>NUCLEOTIDE SEQUENCE</scope>
    <source>
        <strain evidence="7">FTZ2</strain>
    </source>
</reference>
<evidence type="ECO:0000313" key="8">
    <source>
        <dbReference type="Proteomes" id="UP001183006"/>
    </source>
</evidence>
<comment type="similarity">
    <text evidence="2">Belongs to the acetate uptake transporter (AceTr) (TC 2.A.96) family.</text>
</comment>
<keyword evidence="4 6" id="KW-1133">Transmembrane helix</keyword>
<dbReference type="KEGG" id="mmav:RE476_07760"/>
<dbReference type="AlphaFoldDB" id="A0AA51YFU5"/>
<evidence type="ECO:0000256" key="5">
    <source>
        <dbReference type="ARBA" id="ARBA00023136"/>
    </source>
</evidence>
<dbReference type="GeneID" id="84230027"/>
<sequence length="196" mass="20926">MEGEVTIKDTTGSPAPLGFLGLGFAATFAGLLNMGMFSDATMVIAMAITLGGFAQLFAGLELWKKGDTFAATAFTAFALWWFSYAYILLVTSVGLFGNVMPVDATFATSLAWYLLFWGIIATLLTFVTLAIGVKLITIVFVFLDLTFFTLALVNFGVAILPVAAIITLLLGLSSLYLGIALVMDEVGSKLIKFPVF</sequence>
<dbReference type="GO" id="GO:0015360">
    <property type="term" value="F:acetate:proton symporter activity"/>
    <property type="evidence" value="ECO:0007669"/>
    <property type="project" value="TreeGrafter"/>
</dbReference>
<organism evidence="7 8">
    <name type="scientific">Methanolobus mangrovi</name>
    <dbReference type="NCBI Taxonomy" id="3072977"/>
    <lineage>
        <taxon>Archaea</taxon>
        <taxon>Methanobacteriati</taxon>
        <taxon>Methanobacteriota</taxon>
        <taxon>Stenosarchaea group</taxon>
        <taxon>Methanomicrobia</taxon>
        <taxon>Methanosarcinales</taxon>
        <taxon>Methanosarcinaceae</taxon>
        <taxon>Methanolobus</taxon>
    </lineage>
</organism>
<keyword evidence="8" id="KW-1185">Reference proteome</keyword>
<dbReference type="PANTHER" id="PTHR30178">
    <property type="entry name" value="INNER MEMBRANE PROTEIN YAAH"/>
    <property type="match status" value="1"/>
</dbReference>
<feature type="transmembrane region" description="Helical" evidence="6">
    <location>
        <begin position="17"/>
        <end position="37"/>
    </location>
</feature>
<feature type="transmembrane region" description="Helical" evidence="6">
    <location>
        <begin position="163"/>
        <end position="183"/>
    </location>
</feature>
<dbReference type="Pfam" id="PF01184">
    <property type="entry name" value="Gpr1_Fun34_YaaH"/>
    <property type="match status" value="1"/>
</dbReference>
<feature type="transmembrane region" description="Helical" evidence="6">
    <location>
        <begin position="110"/>
        <end position="131"/>
    </location>
</feature>
<dbReference type="InterPro" id="IPR000791">
    <property type="entry name" value="Gpr1/Fun34/SatP-like"/>
</dbReference>
<proteinExistence type="inferred from homology"/>
<feature type="transmembrane region" description="Helical" evidence="6">
    <location>
        <begin position="69"/>
        <end position="90"/>
    </location>
</feature>
<dbReference type="RefSeq" id="WP_309307087.1">
    <property type="nucleotide sequence ID" value="NZ_CP133594.1"/>
</dbReference>
<keyword evidence="5 6" id="KW-0472">Membrane</keyword>
<evidence type="ECO:0000256" key="1">
    <source>
        <dbReference type="ARBA" id="ARBA00004141"/>
    </source>
</evidence>
<dbReference type="Proteomes" id="UP001183006">
    <property type="component" value="Chromosome"/>
</dbReference>
<accession>A0AA51YFU5</accession>
<evidence type="ECO:0000256" key="3">
    <source>
        <dbReference type="ARBA" id="ARBA00022692"/>
    </source>
</evidence>
<evidence type="ECO:0000256" key="2">
    <source>
        <dbReference type="ARBA" id="ARBA00005587"/>
    </source>
</evidence>